<keyword evidence="1" id="KW-0805">Transcription regulation</keyword>
<accession>A0A9X0YV66</accession>
<dbReference type="Proteomes" id="UP001138793">
    <property type="component" value="Unassembled WGS sequence"/>
</dbReference>
<keyword evidence="2 5" id="KW-0238">DNA-binding</keyword>
<protein>
    <submittedName>
        <fullName evidence="5">DNA-binding transcriptional regulator YhcF (GntR family)</fullName>
    </submittedName>
</protein>
<evidence type="ECO:0000256" key="3">
    <source>
        <dbReference type="ARBA" id="ARBA00023163"/>
    </source>
</evidence>
<dbReference type="InterPro" id="IPR036390">
    <property type="entry name" value="WH_DNA-bd_sf"/>
</dbReference>
<name>A0A9X0YV66_9BACI</name>
<dbReference type="SUPFAM" id="SSF46785">
    <property type="entry name" value="Winged helix' DNA-binding domain"/>
    <property type="match status" value="1"/>
</dbReference>
<dbReference type="SMART" id="SM00345">
    <property type="entry name" value="HTH_GNTR"/>
    <property type="match status" value="1"/>
</dbReference>
<organism evidence="5 6">
    <name type="scientific">Oceanobacillus polygoni</name>
    <dbReference type="NCBI Taxonomy" id="1235259"/>
    <lineage>
        <taxon>Bacteria</taxon>
        <taxon>Bacillati</taxon>
        <taxon>Bacillota</taxon>
        <taxon>Bacilli</taxon>
        <taxon>Bacillales</taxon>
        <taxon>Bacillaceae</taxon>
        <taxon>Oceanobacillus</taxon>
    </lineage>
</organism>
<dbReference type="InterPro" id="IPR036388">
    <property type="entry name" value="WH-like_DNA-bd_sf"/>
</dbReference>
<sequence>MNVSFNKRDPVYIQVVRQFKERIATGTFEPGQEIPSRRELANQLKINPNTAQRAYKEMEEEGLIYTEGNNPSRITKDEHVLAAVRGELLEEAVDSFMTSIRRIQIPFDELVEVMKEKYQEQSGKEGGEIK</sequence>
<dbReference type="GO" id="GO:0003700">
    <property type="term" value="F:DNA-binding transcription factor activity"/>
    <property type="evidence" value="ECO:0007669"/>
    <property type="project" value="InterPro"/>
</dbReference>
<keyword evidence="3" id="KW-0804">Transcription</keyword>
<dbReference type="PANTHER" id="PTHR38445:SF9">
    <property type="entry name" value="HTH-TYPE TRANSCRIPTIONAL REPRESSOR YTRA"/>
    <property type="match status" value="1"/>
</dbReference>
<comment type="caution">
    <text evidence="5">The sequence shown here is derived from an EMBL/GenBank/DDBJ whole genome shotgun (WGS) entry which is preliminary data.</text>
</comment>
<dbReference type="Pfam" id="PF00392">
    <property type="entry name" value="GntR"/>
    <property type="match status" value="1"/>
</dbReference>
<feature type="domain" description="HTH gntR-type" evidence="4">
    <location>
        <begin position="9"/>
        <end position="77"/>
    </location>
</feature>
<evidence type="ECO:0000313" key="5">
    <source>
        <dbReference type="EMBL" id="MBP2079293.1"/>
    </source>
</evidence>
<dbReference type="OrthoDB" id="362473at2"/>
<evidence type="ECO:0000259" key="4">
    <source>
        <dbReference type="PROSITE" id="PS50949"/>
    </source>
</evidence>
<dbReference type="Gene3D" id="1.10.10.10">
    <property type="entry name" value="Winged helix-like DNA-binding domain superfamily/Winged helix DNA-binding domain"/>
    <property type="match status" value="1"/>
</dbReference>
<dbReference type="EMBL" id="JAGGMB010000015">
    <property type="protein sequence ID" value="MBP2079293.1"/>
    <property type="molecule type" value="Genomic_DNA"/>
</dbReference>
<dbReference type="PANTHER" id="PTHR38445">
    <property type="entry name" value="HTH-TYPE TRANSCRIPTIONAL REPRESSOR YTRA"/>
    <property type="match status" value="1"/>
</dbReference>
<dbReference type="PROSITE" id="PS50949">
    <property type="entry name" value="HTH_GNTR"/>
    <property type="match status" value="1"/>
</dbReference>
<dbReference type="InterPro" id="IPR000524">
    <property type="entry name" value="Tscrpt_reg_HTH_GntR"/>
</dbReference>
<dbReference type="RefSeq" id="WP_149473220.1">
    <property type="nucleotide sequence ID" value="NZ_JAGGMB010000015.1"/>
</dbReference>
<reference evidence="5" key="1">
    <citation type="submission" date="2021-03" db="EMBL/GenBank/DDBJ databases">
        <title>Genomic Encyclopedia of Type Strains, Phase IV (KMG-IV): sequencing the most valuable type-strain genomes for metagenomic binning, comparative biology and taxonomic classification.</title>
        <authorList>
            <person name="Goeker M."/>
        </authorList>
    </citation>
    <scope>NUCLEOTIDE SEQUENCE</scope>
    <source>
        <strain evidence="5">DSM 107338</strain>
    </source>
</reference>
<proteinExistence type="predicted"/>
<evidence type="ECO:0000256" key="2">
    <source>
        <dbReference type="ARBA" id="ARBA00023125"/>
    </source>
</evidence>
<keyword evidence="6" id="KW-1185">Reference proteome</keyword>
<evidence type="ECO:0000313" key="6">
    <source>
        <dbReference type="Proteomes" id="UP001138793"/>
    </source>
</evidence>
<dbReference type="GO" id="GO:0003677">
    <property type="term" value="F:DNA binding"/>
    <property type="evidence" value="ECO:0007669"/>
    <property type="project" value="UniProtKB-KW"/>
</dbReference>
<gene>
    <name evidence="5" type="ORF">J2Z64_003591</name>
</gene>
<dbReference type="CDD" id="cd07377">
    <property type="entry name" value="WHTH_GntR"/>
    <property type="match status" value="1"/>
</dbReference>
<dbReference type="AlphaFoldDB" id="A0A9X0YV66"/>
<evidence type="ECO:0000256" key="1">
    <source>
        <dbReference type="ARBA" id="ARBA00023015"/>
    </source>
</evidence>